<comment type="caution">
    <text evidence="1">The sequence shown here is derived from an EMBL/GenBank/DDBJ whole genome shotgun (WGS) entry which is preliminary data.</text>
</comment>
<reference evidence="1" key="1">
    <citation type="submission" date="2021-08" db="EMBL/GenBank/DDBJ databases">
        <authorList>
            <person name="Misof B."/>
            <person name="Oliver O."/>
            <person name="Podsiadlowski L."/>
            <person name="Donath A."/>
            <person name="Peters R."/>
            <person name="Mayer C."/>
            <person name="Rust J."/>
            <person name="Gunkel S."/>
            <person name="Lesny P."/>
            <person name="Martin S."/>
            <person name="Oeyen J.P."/>
            <person name="Petersen M."/>
            <person name="Panagiotis P."/>
            <person name="Wilbrandt J."/>
            <person name="Tanja T."/>
        </authorList>
    </citation>
    <scope>NUCLEOTIDE SEQUENCE</scope>
    <source>
        <strain evidence="1">GBR_01_08_01A</strain>
        <tissue evidence="1">Thorax + abdomen</tissue>
    </source>
</reference>
<name>A0AAD9VKB5_9HYME</name>
<reference evidence="1" key="2">
    <citation type="journal article" date="2023" name="Commun. Biol.">
        <title>Intrasexual cuticular hydrocarbon dimorphism in a wasp sheds light on hydrocarbon biosynthesis genes in Hymenoptera.</title>
        <authorList>
            <person name="Moris V.C."/>
            <person name="Podsiadlowski L."/>
            <person name="Martin S."/>
            <person name="Oeyen J.P."/>
            <person name="Donath A."/>
            <person name="Petersen M."/>
            <person name="Wilbrandt J."/>
            <person name="Misof B."/>
            <person name="Liedtke D."/>
            <person name="Thamm M."/>
            <person name="Scheiner R."/>
            <person name="Schmitt T."/>
            <person name="Niehuis O."/>
        </authorList>
    </citation>
    <scope>NUCLEOTIDE SEQUENCE</scope>
    <source>
        <strain evidence="1">GBR_01_08_01A</strain>
    </source>
</reference>
<protein>
    <submittedName>
        <fullName evidence="1">Uncharacterized protein</fullName>
    </submittedName>
</protein>
<accession>A0AAD9VKB5</accession>
<gene>
    <name evidence="1" type="ORF">KPH14_011866</name>
</gene>
<proteinExistence type="predicted"/>
<organism evidence="1 2">
    <name type="scientific">Odynerus spinipes</name>
    <dbReference type="NCBI Taxonomy" id="1348599"/>
    <lineage>
        <taxon>Eukaryota</taxon>
        <taxon>Metazoa</taxon>
        <taxon>Ecdysozoa</taxon>
        <taxon>Arthropoda</taxon>
        <taxon>Hexapoda</taxon>
        <taxon>Insecta</taxon>
        <taxon>Pterygota</taxon>
        <taxon>Neoptera</taxon>
        <taxon>Endopterygota</taxon>
        <taxon>Hymenoptera</taxon>
        <taxon>Apocrita</taxon>
        <taxon>Aculeata</taxon>
        <taxon>Vespoidea</taxon>
        <taxon>Vespidae</taxon>
        <taxon>Eumeninae</taxon>
        <taxon>Odynerus</taxon>
    </lineage>
</organism>
<dbReference type="Proteomes" id="UP001258017">
    <property type="component" value="Unassembled WGS sequence"/>
</dbReference>
<evidence type="ECO:0000313" key="1">
    <source>
        <dbReference type="EMBL" id="KAK2577921.1"/>
    </source>
</evidence>
<evidence type="ECO:0000313" key="2">
    <source>
        <dbReference type="Proteomes" id="UP001258017"/>
    </source>
</evidence>
<keyword evidence="2" id="KW-1185">Reference proteome</keyword>
<dbReference type="EMBL" id="JAIFRP010000831">
    <property type="protein sequence ID" value="KAK2577921.1"/>
    <property type="molecule type" value="Genomic_DNA"/>
</dbReference>
<sequence length="83" mass="9665">MPIVFLRNWRTIRGEEKLLGSQLLGSRKMNKNDENIERWLQQEMSDEEAMPDEDCSDMEPDLAEDVVQIEDCDQCESTESIVT</sequence>
<dbReference type="AlphaFoldDB" id="A0AAD9VKB5"/>